<feature type="domain" description="Hydrogen maturase F tetramerization" evidence="3">
    <location>
        <begin position="292"/>
        <end position="405"/>
    </location>
</feature>
<protein>
    <submittedName>
        <fullName evidence="4">[FeFe] hydrogenase H-cluster maturation GTPase HydF</fullName>
    </submittedName>
</protein>
<sequence length="418" mass="45623">MCQGVNPETNPAQLTPRGMRYQIALVGRRNAGKSSLLNMLVGQQVAIVSDVKGTTTDAVAKAYELQPIGAVTFFDTAGIDDVGMLGKQRVQATRNALYRADLALLVIDEQGLTEHDIQLVDEMTALKLPFVIVFNKMDKRMPATDDLSFCQLNNLPHISVSASKRYGTSQLKQLIAEYMPAELTAKANIAADLYPNGAHILCVVPIDTAAPTGRLILPQVQVLREALDNNAIATVVKESQLQQLLASLVNPPALIISDAQVIKQVASLVPESIPLTTFSTLFARFKGDLSPMVSGANTLDNLTDGSKILICEACSHNVQEDDIGRVKLPNWIRKYSGKDVSFDVLSGHDFPEDLEQYTLVIHCGACMFNRTEMLRRIRECERRNVPITNYGVAISKLQGVLPRIVGPLLTANAKLCSQ</sequence>
<dbReference type="PANTHER" id="PTHR42714:SF6">
    <property type="entry name" value="TRANSLATION INITIATION FACTOR IF-2"/>
    <property type="match status" value="1"/>
</dbReference>
<evidence type="ECO:0000313" key="7">
    <source>
        <dbReference type="Proteomes" id="UP001271263"/>
    </source>
</evidence>
<evidence type="ECO:0000313" key="6">
    <source>
        <dbReference type="Proteomes" id="UP001259340"/>
    </source>
</evidence>
<dbReference type="InterPro" id="IPR005225">
    <property type="entry name" value="Small_GTP-bd"/>
</dbReference>
<dbReference type="Pfam" id="PF18133">
    <property type="entry name" value="HydF_tetramer"/>
    <property type="match status" value="1"/>
</dbReference>
<dbReference type="Gene3D" id="3.40.50.11410">
    <property type="match status" value="1"/>
</dbReference>
<accession>A0AAW8NL89</accession>
<dbReference type="InterPro" id="IPR023873">
    <property type="entry name" value="FeFe-hyd_GTPase_HydF"/>
</dbReference>
<dbReference type="PANTHER" id="PTHR42714">
    <property type="entry name" value="TRNA MODIFICATION GTPASE GTPBP3"/>
    <property type="match status" value="1"/>
</dbReference>
<comment type="caution">
    <text evidence="4">The sequence shown here is derived from an EMBL/GenBank/DDBJ whole genome shotgun (WGS) entry which is preliminary data.</text>
</comment>
<dbReference type="GO" id="GO:0002098">
    <property type="term" value="P:tRNA wobble uridine modification"/>
    <property type="evidence" value="ECO:0007669"/>
    <property type="project" value="TreeGrafter"/>
</dbReference>
<dbReference type="SUPFAM" id="SSF52540">
    <property type="entry name" value="P-loop containing nucleoside triphosphate hydrolases"/>
    <property type="match status" value="1"/>
</dbReference>
<organism evidence="4 6">
    <name type="scientific">Shewanella fidelis</name>
    <dbReference type="NCBI Taxonomy" id="173509"/>
    <lineage>
        <taxon>Bacteria</taxon>
        <taxon>Pseudomonadati</taxon>
        <taxon>Pseudomonadota</taxon>
        <taxon>Gammaproteobacteria</taxon>
        <taxon>Alteromonadales</taxon>
        <taxon>Shewanellaceae</taxon>
        <taxon>Shewanella</taxon>
    </lineage>
</organism>
<evidence type="ECO:0000313" key="5">
    <source>
        <dbReference type="EMBL" id="MDW4824286.1"/>
    </source>
</evidence>
<dbReference type="GO" id="GO:0030488">
    <property type="term" value="P:tRNA methylation"/>
    <property type="evidence" value="ECO:0007669"/>
    <property type="project" value="TreeGrafter"/>
</dbReference>
<dbReference type="InterPro" id="IPR006073">
    <property type="entry name" value="GTP-bd"/>
</dbReference>
<evidence type="ECO:0000259" key="3">
    <source>
        <dbReference type="Pfam" id="PF18133"/>
    </source>
</evidence>
<dbReference type="InterPro" id="IPR027417">
    <property type="entry name" value="P-loop_NTPase"/>
</dbReference>
<dbReference type="Pfam" id="PF18128">
    <property type="entry name" value="HydF_dimer"/>
    <property type="match status" value="1"/>
</dbReference>
<dbReference type="EMBL" id="JAPMLD010000003">
    <property type="protein sequence ID" value="MDW4824286.1"/>
    <property type="molecule type" value="Genomic_DNA"/>
</dbReference>
<name>A0AAW8NL89_9GAMM</name>
<dbReference type="InterPro" id="IPR041606">
    <property type="entry name" value="HydF_dimer"/>
</dbReference>
<dbReference type="NCBIfam" id="TIGR00231">
    <property type="entry name" value="small_GTP"/>
    <property type="match status" value="1"/>
</dbReference>
<dbReference type="NCBIfam" id="TIGR03918">
    <property type="entry name" value="GTP_HydF"/>
    <property type="match status" value="1"/>
</dbReference>
<feature type="domain" description="Hydrogen maturase F dimerization" evidence="2">
    <location>
        <begin position="190"/>
        <end position="287"/>
    </location>
</feature>
<dbReference type="Proteomes" id="UP001271263">
    <property type="component" value="Unassembled WGS sequence"/>
</dbReference>
<dbReference type="RefSeq" id="WP_310654238.1">
    <property type="nucleotide sequence ID" value="NZ_JAPMLA010000003.1"/>
</dbReference>
<dbReference type="Gene3D" id="3.40.50.11420">
    <property type="match status" value="1"/>
</dbReference>
<dbReference type="AlphaFoldDB" id="A0AAW8NL89"/>
<dbReference type="Proteomes" id="UP001259340">
    <property type="component" value="Unassembled WGS sequence"/>
</dbReference>
<dbReference type="Gene3D" id="3.40.50.300">
    <property type="entry name" value="P-loop containing nucleotide triphosphate hydrolases"/>
    <property type="match status" value="1"/>
</dbReference>
<evidence type="ECO:0000259" key="2">
    <source>
        <dbReference type="Pfam" id="PF18128"/>
    </source>
</evidence>
<dbReference type="CDD" id="cd00880">
    <property type="entry name" value="Era_like"/>
    <property type="match status" value="1"/>
</dbReference>
<keyword evidence="7" id="KW-1185">Reference proteome</keyword>
<dbReference type="Pfam" id="PF01926">
    <property type="entry name" value="MMR_HSR1"/>
    <property type="match status" value="1"/>
</dbReference>
<dbReference type="EMBL" id="JAPMLE010000001">
    <property type="protein sequence ID" value="MDR8523145.1"/>
    <property type="molecule type" value="Genomic_DNA"/>
</dbReference>
<reference evidence="4" key="2">
    <citation type="submission" date="2022-11" db="EMBL/GenBank/DDBJ databases">
        <title>Prophages regulate Shewanella fidelis motility and biofilm formation: implications for gut colonization dynamics in Ciona robusta.</title>
        <authorList>
            <person name="Natarajan O."/>
            <person name="Gibboney S.L."/>
            <person name="Young M.N."/>
            <person name="Lim S.J."/>
            <person name="Pluta N."/>
            <person name="Atkinson C.G.F."/>
            <person name="Leigh B.A."/>
            <person name="Liberti A."/>
            <person name="Kees E."/>
            <person name="Breitbart M."/>
            <person name="Gralnick J."/>
            <person name="Dishaw L.J."/>
        </authorList>
    </citation>
    <scope>NUCLEOTIDE SEQUENCE</scope>
    <source>
        <strain evidence="4">3313</strain>
    </source>
</reference>
<evidence type="ECO:0000259" key="1">
    <source>
        <dbReference type="Pfam" id="PF01926"/>
    </source>
</evidence>
<proteinExistence type="predicted"/>
<dbReference type="GO" id="GO:0005737">
    <property type="term" value="C:cytoplasm"/>
    <property type="evidence" value="ECO:0007669"/>
    <property type="project" value="TreeGrafter"/>
</dbReference>
<dbReference type="GO" id="GO:0005525">
    <property type="term" value="F:GTP binding"/>
    <property type="evidence" value="ECO:0007669"/>
    <property type="project" value="InterPro"/>
</dbReference>
<dbReference type="InterPro" id="IPR040644">
    <property type="entry name" value="HydF_tetramer"/>
</dbReference>
<reference evidence="5 7" key="1">
    <citation type="journal article" date="2022" name="bioRxiv">
        <title>Prophages regulate Shewanella fidelis 3313 motility and biofilm formation: implications for gut colonization dynamics in Ciona robusta.</title>
        <authorList>
            <person name="Natarajan O."/>
            <person name="Gibboney S.L."/>
            <person name="Young M.N."/>
            <person name="Lim S.J."/>
            <person name="Pluta N."/>
            <person name="Atkinson C.G."/>
            <person name="Leigh B.A."/>
            <person name="Liberti A."/>
            <person name="Kees E.D."/>
            <person name="Breitbart M."/>
            <person name="Gralnick J.A."/>
            <person name="Dishaw L.J."/>
        </authorList>
    </citation>
    <scope>NUCLEOTIDE SEQUENCE [LARGE SCALE GENOMIC DNA]</scope>
    <source>
        <strain evidence="5 7">JG4066</strain>
    </source>
</reference>
<feature type="domain" description="G" evidence="1">
    <location>
        <begin position="22"/>
        <end position="136"/>
    </location>
</feature>
<gene>
    <name evidence="4" type="primary">hydF</name>
    <name evidence="4" type="ORF">OS133_05520</name>
    <name evidence="5" type="ORF">OS134_09480</name>
</gene>
<evidence type="ECO:0000313" key="4">
    <source>
        <dbReference type="EMBL" id="MDR8523145.1"/>
    </source>
</evidence>